<dbReference type="SMART" id="SM00177">
    <property type="entry name" value="ARF"/>
    <property type="match status" value="1"/>
</dbReference>
<dbReference type="Pfam" id="PF00025">
    <property type="entry name" value="Arf"/>
    <property type="match status" value="1"/>
</dbReference>
<organism evidence="3 4">
    <name type="scientific">Paratrimastix pyriformis</name>
    <dbReference type="NCBI Taxonomy" id="342808"/>
    <lineage>
        <taxon>Eukaryota</taxon>
        <taxon>Metamonada</taxon>
        <taxon>Preaxostyla</taxon>
        <taxon>Paratrimastigidae</taxon>
        <taxon>Paratrimastix</taxon>
    </lineage>
</organism>
<sequence length="179" mass="19653">MGGIFSRKKKTTILMLGLDNAGKSSIVQRLLHMSAGAPLPETIPTVGYDLREVRFKKLLFKIWDIGGQLETRPVWRHYFSGMKGLVYVVDAAAEQRFNETTQVLSRVICDPQLSGVPLLVLANKSDLPGAKDSGTLCSLLNLPELGLQNRLNWHIDACSAKTGAGLESAFGWLSDNLKK</sequence>
<evidence type="ECO:0000313" key="3">
    <source>
        <dbReference type="EMBL" id="KAJ4454613.1"/>
    </source>
</evidence>
<dbReference type="InterPro" id="IPR027417">
    <property type="entry name" value="P-loop_NTPase"/>
</dbReference>
<dbReference type="InterPro" id="IPR024156">
    <property type="entry name" value="Small_GTPase_ARF"/>
</dbReference>
<keyword evidence="1" id="KW-0547">Nucleotide-binding</keyword>
<dbReference type="Gene3D" id="3.40.50.300">
    <property type="entry name" value="P-loop containing nucleotide triphosphate hydrolases"/>
    <property type="match status" value="1"/>
</dbReference>
<dbReference type="PROSITE" id="PS51419">
    <property type="entry name" value="RAB"/>
    <property type="match status" value="1"/>
</dbReference>
<evidence type="ECO:0000256" key="2">
    <source>
        <dbReference type="ARBA" id="ARBA00023134"/>
    </source>
</evidence>
<dbReference type="PANTHER" id="PTHR11711">
    <property type="entry name" value="ADP RIBOSYLATION FACTOR-RELATED"/>
    <property type="match status" value="1"/>
</dbReference>
<dbReference type="InterPro" id="IPR006689">
    <property type="entry name" value="Small_GTPase_ARF/SAR"/>
</dbReference>
<name>A0ABQ8U7B7_9EUKA</name>
<dbReference type="PROSITE" id="PS51417">
    <property type="entry name" value="ARF"/>
    <property type="match status" value="1"/>
</dbReference>
<dbReference type="SMART" id="SM00178">
    <property type="entry name" value="SAR"/>
    <property type="match status" value="1"/>
</dbReference>
<dbReference type="InterPro" id="IPR005225">
    <property type="entry name" value="Small_GTP-bd"/>
</dbReference>
<gene>
    <name evidence="3" type="ORF">PAPYR_10633</name>
</gene>
<evidence type="ECO:0000313" key="4">
    <source>
        <dbReference type="Proteomes" id="UP001141327"/>
    </source>
</evidence>
<keyword evidence="2" id="KW-0342">GTP-binding</keyword>
<dbReference type="Proteomes" id="UP001141327">
    <property type="component" value="Unassembled WGS sequence"/>
</dbReference>
<accession>A0ABQ8U7B7</accession>
<reference evidence="3" key="1">
    <citation type="journal article" date="2022" name="bioRxiv">
        <title>Genomics of Preaxostyla Flagellates Illuminates Evolutionary Transitions and the Path Towards Mitochondrial Loss.</title>
        <authorList>
            <person name="Novak L.V.F."/>
            <person name="Treitli S.C."/>
            <person name="Pyrih J."/>
            <person name="Halakuc P."/>
            <person name="Pipaliya S.V."/>
            <person name="Vacek V."/>
            <person name="Brzon O."/>
            <person name="Soukal P."/>
            <person name="Eme L."/>
            <person name="Dacks J.B."/>
            <person name="Karnkowska A."/>
            <person name="Elias M."/>
            <person name="Hampl V."/>
        </authorList>
    </citation>
    <scope>NUCLEOTIDE SEQUENCE</scope>
    <source>
        <strain evidence="3">RCP-MX</strain>
    </source>
</reference>
<comment type="caution">
    <text evidence="3">The sequence shown here is derived from an EMBL/GenBank/DDBJ whole genome shotgun (WGS) entry which is preliminary data.</text>
</comment>
<dbReference type="EMBL" id="JAPMOS010000144">
    <property type="protein sequence ID" value="KAJ4454613.1"/>
    <property type="molecule type" value="Genomic_DNA"/>
</dbReference>
<dbReference type="NCBIfam" id="TIGR00231">
    <property type="entry name" value="small_GTP"/>
    <property type="match status" value="1"/>
</dbReference>
<evidence type="ECO:0000256" key="1">
    <source>
        <dbReference type="ARBA" id="ARBA00022741"/>
    </source>
</evidence>
<proteinExistence type="predicted"/>
<protein>
    <submittedName>
        <fullName evidence="3">ADP-ribosylation factor</fullName>
    </submittedName>
</protein>
<dbReference type="CDD" id="cd00878">
    <property type="entry name" value="Arf_Arl"/>
    <property type="match status" value="1"/>
</dbReference>
<keyword evidence="4" id="KW-1185">Reference proteome</keyword>
<dbReference type="PRINTS" id="PR00449">
    <property type="entry name" value="RASTRNSFRMNG"/>
</dbReference>
<dbReference type="SUPFAM" id="SSF52540">
    <property type="entry name" value="P-loop containing nucleoside triphosphate hydrolases"/>
    <property type="match status" value="1"/>
</dbReference>